<keyword evidence="2 4" id="KW-0863">Zinc-finger</keyword>
<evidence type="ECO:0000259" key="5">
    <source>
        <dbReference type="PROSITE" id="PS50089"/>
    </source>
</evidence>
<dbReference type="InterPro" id="IPR001841">
    <property type="entry name" value="Znf_RING"/>
</dbReference>
<evidence type="ECO:0000256" key="3">
    <source>
        <dbReference type="ARBA" id="ARBA00022833"/>
    </source>
</evidence>
<dbReference type="Pfam" id="PF13639">
    <property type="entry name" value="zf-RING_2"/>
    <property type="match status" value="1"/>
</dbReference>
<dbReference type="AlphaFoldDB" id="A9NM91"/>
<dbReference type="InterPro" id="IPR013083">
    <property type="entry name" value="Znf_RING/FYVE/PHD"/>
</dbReference>
<evidence type="ECO:0000313" key="6">
    <source>
        <dbReference type="EMBL" id="ABK21752.1"/>
    </source>
</evidence>
<sequence length="136" mass="15416">MAAPLYHIRVPKLLLHAAFSMGYVKQSIHRVFGFLEEPAEVVWADNVTMSSTALMVDEEQRRVLRLETFGVIQEDLGDELKSNDGVCAVCLSEFAMDEKVLLLTKCCHVYHETCLTKWLDVQQKSCPLCRSPLITD</sequence>
<proteinExistence type="evidence at transcript level"/>
<accession>A9NM91</accession>
<evidence type="ECO:0000256" key="2">
    <source>
        <dbReference type="ARBA" id="ARBA00022771"/>
    </source>
</evidence>
<keyword evidence="3" id="KW-0862">Zinc</keyword>
<protein>
    <recommendedName>
        <fullName evidence="5">RING-type domain-containing protein</fullName>
    </recommendedName>
</protein>
<feature type="domain" description="RING-type" evidence="5">
    <location>
        <begin position="87"/>
        <end position="130"/>
    </location>
</feature>
<dbReference type="SMART" id="SM00184">
    <property type="entry name" value="RING"/>
    <property type="match status" value="1"/>
</dbReference>
<dbReference type="PROSITE" id="PS50089">
    <property type="entry name" value="ZF_RING_2"/>
    <property type="match status" value="1"/>
</dbReference>
<dbReference type="GO" id="GO:0016567">
    <property type="term" value="P:protein ubiquitination"/>
    <property type="evidence" value="ECO:0007669"/>
    <property type="project" value="TreeGrafter"/>
</dbReference>
<dbReference type="SUPFAM" id="SSF57850">
    <property type="entry name" value="RING/U-box"/>
    <property type="match status" value="1"/>
</dbReference>
<organism evidence="6">
    <name type="scientific">Picea sitchensis</name>
    <name type="common">Sitka spruce</name>
    <name type="synonym">Pinus sitchensis</name>
    <dbReference type="NCBI Taxonomy" id="3332"/>
    <lineage>
        <taxon>Eukaryota</taxon>
        <taxon>Viridiplantae</taxon>
        <taxon>Streptophyta</taxon>
        <taxon>Embryophyta</taxon>
        <taxon>Tracheophyta</taxon>
        <taxon>Spermatophyta</taxon>
        <taxon>Pinopsida</taxon>
        <taxon>Pinidae</taxon>
        <taxon>Conifers I</taxon>
        <taxon>Pinales</taxon>
        <taxon>Pinaceae</taxon>
        <taxon>Picea</taxon>
    </lineage>
</organism>
<dbReference type="GO" id="GO:0008270">
    <property type="term" value="F:zinc ion binding"/>
    <property type="evidence" value="ECO:0007669"/>
    <property type="project" value="UniProtKB-KW"/>
</dbReference>
<dbReference type="GO" id="GO:0061630">
    <property type="term" value="F:ubiquitin protein ligase activity"/>
    <property type="evidence" value="ECO:0007669"/>
    <property type="project" value="TreeGrafter"/>
</dbReference>
<dbReference type="OMA" id="KNNDAVC"/>
<reference evidence="6" key="1">
    <citation type="journal article" date="2008" name="BMC Genomics">
        <title>A conifer genomics resource of 200,000 spruce (Picea spp.) ESTs and 6,464 high-quality, sequence-finished full-length cDNAs for Sitka spruce (Picea sitchensis).</title>
        <authorList>
            <person name="Ralph S.G."/>
            <person name="Chun H.J."/>
            <person name="Kolosova N."/>
            <person name="Cooper D."/>
            <person name="Oddy C."/>
            <person name="Ritland C.E."/>
            <person name="Kirkpatrick R."/>
            <person name="Moore R."/>
            <person name="Barber S."/>
            <person name="Holt R.A."/>
            <person name="Jones S.J."/>
            <person name="Marra M.A."/>
            <person name="Douglas C.J."/>
            <person name="Ritland K."/>
            <person name="Bohlmann J."/>
        </authorList>
    </citation>
    <scope>NUCLEOTIDE SEQUENCE</scope>
    <source>
        <tissue evidence="6">Bark</tissue>
    </source>
</reference>
<dbReference type="EMBL" id="EF082390">
    <property type="protein sequence ID" value="ABK21752.1"/>
    <property type="molecule type" value="mRNA"/>
</dbReference>
<dbReference type="Gene3D" id="3.30.40.10">
    <property type="entry name" value="Zinc/RING finger domain, C3HC4 (zinc finger)"/>
    <property type="match status" value="1"/>
</dbReference>
<dbReference type="PANTHER" id="PTHR45969">
    <property type="entry name" value="RING ZINC FINGER PROTEIN-RELATED"/>
    <property type="match status" value="1"/>
</dbReference>
<evidence type="ECO:0000256" key="4">
    <source>
        <dbReference type="PROSITE-ProRule" id="PRU00175"/>
    </source>
</evidence>
<name>A9NM91_PICSI</name>
<dbReference type="PANTHER" id="PTHR45969:SF69">
    <property type="entry name" value="FINGER DOMAIN PROTEIN, PUTATIVE (AFU_ORTHOLOGUE AFUA_3G12190)-RELATED"/>
    <property type="match status" value="1"/>
</dbReference>
<evidence type="ECO:0000256" key="1">
    <source>
        <dbReference type="ARBA" id="ARBA00022723"/>
    </source>
</evidence>
<keyword evidence="1" id="KW-0479">Metal-binding</keyword>